<comment type="caution">
    <text evidence="1">The sequence shown here is derived from an EMBL/GenBank/DDBJ whole genome shotgun (WGS) entry which is preliminary data.</text>
</comment>
<accession>A0ACB5STQ4</accession>
<reference evidence="1" key="1">
    <citation type="submission" date="2023-04" db="EMBL/GenBank/DDBJ databases">
        <title>Ambrosiozyma monospora NBRC 10751.</title>
        <authorList>
            <person name="Ichikawa N."/>
            <person name="Sato H."/>
            <person name="Tonouchi N."/>
        </authorList>
    </citation>
    <scope>NUCLEOTIDE SEQUENCE</scope>
    <source>
        <strain evidence="1">NBRC 10751</strain>
    </source>
</reference>
<dbReference type="EMBL" id="BSXS01000196">
    <property type="protein sequence ID" value="GME71356.1"/>
    <property type="molecule type" value="Genomic_DNA"/>
</dbReference>
<evidence type="ECO:0000313" key="2">
    <source>
        <dbReference type="Proteomes" id="UP001165064"/>
    </source>
</evidence>
<organism evidence="1 2">
    <name type="scientific">Ambrosiozyma monospora</name>
    <name type="common">Yeast</name>
    <name type="synonym">Endomycopsis monosporus</name>
    <dbReference type="NCBI Taxonomy" id="43982"/>
    <lineage>
        <taxon>Eukaryota</taxon>
        <taxon>Fungi</taxon>
        <taxon>Dikarya</taxon>
        <taxon>Ascomycota</taxon>
        <taxon>Saccharomycotina</taxon>
        <taxon>Pichiomycetes</taxon>
        <taxon>Pichiales</taxon>
        <taxon>Pichiaceae</taxon>
        <taxon>Ambrosiozyma</taxon>
    </lineage>
</organism>
<dbReference type="Proteomes" id="UP001165064">
    <property type="component" value="Unassembled WGS sequence"/>
</dbReference>
<evidence type="ECO:0000313" key="1">
    <source>
        <dbReference type="EMBL" id="GME71356.1"/>
    </source>
</evidence>
<name>A0ACB5STQ4_AMBMO</name>
<sequence length="267" mass="30310">MSSVLNDSQVNHQTRTASNTNQTTSNTTSKSPVPVPVAVPIQDQMSVSPTNVSTLLNSTTNITNNNTTNINPQARVNTKTSPNLNKPHHNHKSKRFKGKPIITEVPELLELCTQFIASKNVTGLAMIARQRGLPPALRYKIWPILLKYHPFVQSPFIEPDEEDEDDDQDDEEEDENGHKKIPIDQIKFDLRKYLRNAERYKPKVLTSELKDLFEIQDKIFEVILNAIVKFLKKWGTIVNYNSGLAWIALGLAEWVPPLPNSQFVLLY</sequence>
<keyword evidence="2" id="KW-1185">Reference proteome</keyword>
<proteinExistence type="predicted"/>
<gene>
    <name evidence="1" type="ORF">Amon02_000055200</name>
</gene>
<protein>
    <submittedName>
        <fullName evidence="1">Unnamed protein product</fullName>
    </submittedName>
</protein>